<feature type="compositionally biased region" description="Basic residues" evidence="1">
    <location>
        <begin position="210"/>
        <end position="220"/>
    </location>
</feature>
<organism evidence="2">
    <name type="scientific">Ditylum brightwellii</name>
    <dbReference type="NCBI Taxonomy" id="49249"/>
    <lineage>
        <taxon>Eukaryota</taxon>
        <taxon>Sar</taxon>
        <taxon>Stramenopiles</taxon>
        <taxon>Ochrophyta</taxon>
        <taxon>Bacillariophyta</taxon>
        <taxon>Mediophyceae</taxon>
        <taxon>Lithodesmiophycidae</taxon>
        <taxon>Lithodesmiales</taxon>
        <taxon>Lithodesmiaceae</taxon>
        <taxon>Ditylum</taxon>
    </lineage>
</organism>
<feature type="compositionally biased region" description="Polar residues" evidence="1">
    <location>
        <begin position="111"/>
        <end position="125"/>
    </location>
</feature>
<evidence type="ECO:0000256" key="1">
    <source>
        <dbReference type="SAM" id="MobiDB-lite"/>
    </source>
</evidence>
<reference evidence="2" key="1">
    <citation type="submission" date="2021-01" db="EMBL/GenBank/DDBJ databases">
        <authorList>
            <person name="Corre E."/>
            <person name="Pelletier E."/>
            <person name="Niang G."/>
            <person name="Scheremetjew M."/>
            <person name="Finn R."/>
            <person name="Kale V."/>
            <person name="Holt S."/>
            <person name="Cochrane G."/>
            <person name="Meng A."/>
            <person name="Brown T."/>
            <person name="Cohen L."/>
        </authorList>
    </citation>
    <scope>NUCLEOTIDE SEQUENCE</scope>
    <source>
        <strain evidence="2">GSO104</strain>
    </source>
</reference>
<feature type="compositionally biased region" description="Polar residues" evidence="1">
    <location>
        <begin position="183"/>
        <end position="195"/>
    </location>
</feature>
<evidence type="ECO:0000313" key="2">
    <source>
        <dbReference type="EMBL" id="CAE4581361.1"/>
    </source>
</evidence>
<dbReference type="EMBL" id="HBNS01002150">
    <property type="protein sequence ID" value="CAE4581361.1"/>
    <property type="molecule type" value="Transcribed_RNA"/>
</dbReference>
<gene>
    <name evidence="2" type="ORF">DBRI00130_LOCUS1721</name>
</gene>
<accession>A0A7S4QGP6</accession>
<proteinExistence type="predicted"/>
<dbReference type="AlphaFoldDB" id="A0A7S4QGP6"/>
<name>A0A7S4QGP6_9STRA</name>
<feature type="compositionally biased region" description="Basic and acidic residues" evidence="1">
    <location>
        <begin position="98"/>
        <end position="107"/>
    </location>
</feature>
<feature type="compositionally biased region" description="Polar residues" evidence="1">
    <location>
        <begin position="134"/>
        <end position="145"/>
    </location>
</feature>
<protein>
    <submittedName>
        <fullName evidence="2">Uncharacterized protein</fullName>
    </submittedName>
</protein>
<feature type="region of interest" description="Disordered" evidence="1">
    <location>
        <begin position="61"/>
        <end position="226"/>
    </location>
</feature>
<feature type="compositionally biased region" description="Basic and acidic residues" evidence="1">
    <location>
        <begin position="61"/>
        <end position="91"/>
    </location>
</feature>
<sequence>MNSLSLRRSQRRRHTTYKKGDLVEIVHDSGVFTGRLLRKASTSSPSNPRWIFAYLDGRRKNEEVPEKSLGKVVDSDSDKNSINAHKPDTSDKKKKKSGRVDAKKKEEEVDTSINTSSDDGDNSLNGKAAKAQGVSKTKPASNNSSGKKRDSGSSLDSQEQRISKKAKIVSFKQESRRQPRMTRVSTRSSARNNPTEELIIPPTELMPGRRGSRRGGARPTRKPEKNQEVVKVKMFHGPL</sequence>